<dbReference type="AlphaFoldDB" id="J0WLG4"/>
<evidence type="ECO:0000256" key="1">
    <source>
        <dbReference type="SAM" id="MobiDB-lite"/>
    </source>
</evidence>
<feature type="compositionally biased region" description="Low complexity" evidence="1">
    <location>
        <begin position="53"/>
        <end position="66"/>
    </location>
</feature>
<proteinExistence type="predicted"/>
<gene>
    <name evidence="2" type="ORF">AURDEDRAFT_178293</name>
</gene>
<sequence length="179" mass="20034">MSDTNRPLIPESPNSRMRRQAAERAQNREAGLADATEEDNSRATPPIDPFLLGPAGQPGPAQQPGPSNNTISRRRHRNPSPEPFRDLTQQANQLLTNPNKRLKAGSASDLLEFARARPDVRQLMLYHALLHGQDMQQDSVVNNWTVPQDLKDNIGMFTYAVLMSARLTTYRNKLTPTIL</sequence>
<dbReference type="InParanoid" id="J0WLG4"/>
<feature type="non-terminal residue" evidence="2">
    <location>
        <position position="179"/>
    </location>
</feature>
<dbReference type="Proteomes" id="UP000006514">
    <property type="component" value="Unassembled WGS sequence"/>
</dbReference>
<dbReference type="EMBL" id="JH688803">
    <property type="protein sequence ID" value="EJD32610.1"/>
    <property type="molecule type" value="Genomic_DNA"/>
</dbReference>
<keyword evidence="3" id="KW-1185">Reference proteome</keyword>
<evidence type="ECO:0000313" key="2">
    <source>
        <dbReference type="EMBL" id="EJD32610.1"/>
    </source>
</evidence>
<feature type="region of interest" description="Disordered" evidence="1">
    <location>
        <begin position="1"/>
        <end position="85"/>
    </location>
</feature>
<name>J0WLG4_AURST</name>
<reference evidence="3" key="1">
    <citation type="journal article" date="2012" name="Science">
        <title>The Paleozoic origin of enzymatic lignin decomposition reconstructed from 31 fungal genomes.</title>
        <authorList>
            <person name="Floudas D."/>
            <person name="Binder M."/>
            <person name="Riley R."/>
            <person name="Barry K."/>
            <person name="Blanchette R.A."/>
            <person name="Henrissat B."/>
            <person name="Martinez A.T."/>
            <person name="Otillar R."/>
            <person name="Spatafora J.W."/>
            <person name="Yadav J.S."/>
            <person name="Aerts A."/>
            <person name="Benoit I."/>
            <person name="Boyd A."/>
            <person name="Carlson A."/>
            <person name="Copeland A."/>
            <person name="Coutinho P.M."/>
            <person name="de Vries R.P."/>
            <person name="Ferreira P."/>
            <person name="Findley K."/>
            <person name="Foster B."/>
            <person name="Gaskell J."/>
            <person name="Glotzer D."/>
            <person name="Gorecki P."/>
            <person name="Heitman J."/>
            <person name="Hesse C."/>
            <person name="Hori C."/>
            <person name="Igarashi K."/>
            <person name="Jurgens J.A."/>
            <person name="Kallen N."/>
            <person name="Kersten P."/>
            <person name="Kohler A."/>
            <person name="Kuees U."/>
            <person name="Kumar T.K.A."/>
            <person name="Kuo A."/>
            <person name="LaButti K."/>
            <person name="Larrondo L.F."/>
            <person name="Lindquist E."/>
            <person name="Ling A."/>
            <person name="Lombard V."/>
            <person name="Lucas S."/>
            <person name="Lundell T."/>
            <person name="Martin R."/>
            <person name="McLaughlin D.J."/>
            <person name="Morgenstern I."/>
            <person name="Morin E."/>
            <person name="Murat C."/>
            <person name="Nagy L.G."/>
            <person name="Nolan M."/>
            <person name="Ohm R.A."/>
            <person name="Patyshakuliyeva A."/>
            <person name="Rokas A."/>
            <person name="Ruiz-Duenas F.J."/>
            <person name="Sabat G."/>
            <person name="Salamov A."/>
            <person name="Samejima M."/>
            <person name="Schmutz J."/>
            <person name="Slot J.C."/>
            <person name="St John F."/>
            <person name="Stenlid J."/>
            <person name="Sun H."/>
            <person name="Sun S."/>
            <person name="Syed K."/>
            <person name="Tsang A."/>
            <person name="Wiebenga A."/>
            <person name="Young D."/>
            <person name="Pisabarro A."/>
            <person name="Eastwood D.C."/>
            <person name="Martin F."/>
            <person name="Cullen D."/>
            <person name="Grigoriev I.V."/>
            <person name="Hibbett D.S."/>
        </authorList>
    </citation>
    <scope>NUCLEOTIDE SEQUENCE [LARGE SCALE GENOMIC DNA]</scope>
    <source>
        <strain evidence="3">TFB10046</strain>
    </source>
</reference>
<organism evidence="2 3">
    <name type="scientific">Auricularia subglabra (strain TFB-10046 / SS5)</name>
    <name type="common">White-rot fungus</name>
    <name type="synonym">Auricularia delicata (strain TFB10046)</name>
    <dbReference type="NCBI Taxonomy" id="717982"/>
    <lineage>
        <taxon>Eukaryota</taxon>
        <taxon>Fungi</taxon>
        <taxon>Dikarya</taxon>
        <taxon>Basidiomycota</taxon>
        <taxon>Agaricomycotina</taxon>
        <taxon>Agaricomycetes</taxon>
        <taxon>Auriculariales</taxon>
        <taxon>Auriculariaceae</taxon>
        <taxon>Auricularia</taxon>
    </lineage>
</organism>
<evidence type="ECO:0000313" key="3">
    <source>
        <dbReference type="Proteomes" id="UP000006514"/>
    </source>
</evidence>
<accession>J0WLG4</accession>
<protein>
    <submittedName>
        <fullName evidence="2">Uncharacterized protein</fullName>
    </submittedName>
</protein>
<dbReference type="KEGG" id="adl:AURDEDRAFT_178293"/>